<dbReference type="Proteomes" id="UP000178155">
    <property type="component" value="Unassembled WGS sequence"/>
</dbReference>
<proteinExistence type="predicted"/>
<name>A0A1F8H7W2_9BACT</name>
<evidence type="ECO:0000313" key="1">
    <source>
        <dbReference type="EMBL" id="OGN33681.1"/>
    </source>
</evidence>
<sequence length="75" mass="8975">MVEVFKGRNKALYTFQNKKWLYQRYRYRTFPEKPFILTTEEMATVYHFPDVSIHTPTLPRVESKKGEPPTNLPIV</sequence>
<protein>
    <submittedName>
        <fullName evidence="1">Uncharacterized protein</fullName>
    </submittedName>
</protein>
<accession>A0A1F8H7W2</accession>
<evidence type="ECO:0000313" key="2">
    <source>
        <dbReference type="Proteomes" id="UP000178155"/>
    </source>
</evidence>
<dbReference type="EMBL" id="MGKW01000026">
    <property type="protein sequence ID" value="OGN33681.1"/>
    <property type="molecule type" value="Genomic_DNA"/>
</dbReference>
<organism evidence="1 2">
    <name type="scientific">Candidatus Yanofskybacteria bacterium RIFCSPLOWO2_02_FULL_47_9b</name>
    <dbReference type="NCBI Taxonomy" id="1802708"/>
    <lineage>
        <taxon>Bacteria</taxon>
        <taxon>Candidatus Yanofskyibacteriota</taxon>
    </lineage>
</organism>
<dbReference type="AlphaFoldDB" id="A0A1F8H7W2"/>
<comment type="caution">
    <text evidence="1">The sequence shown here is derived from an EMBL/GenBank/DDBJ whole genome shotgun (WGS) entry which is preliminary data.</text>
</comment>
<reference evidence="1 2" key="1">
    <citation type="journal article" date="2016" name="Nat. Commun.">
        <title>Thousands of microbial genomes shed light on interconnected biogeochemical processes in an aquifer system.</title>
        <authorList>
            <person name="Anantharaman K."/>
            <person name="Brown C.T."/>
            <person name="Hug L.A."/>
            <person name="Sharon I."/>
            <person name="Castelle C.J."/>
            <person name="Probst A.J."/>
            <person name="Thomas B.C."/>
            <person name="Singh A."/>
            <person name="Wilkins M.J."/>
            <person name="Karaoz U."/>
            <person name="Brodie E.L."/>
            <person name="Williams K.H."/>
            <person name="Hubbard S.S."/>
            <person name="Banfield J.F."/>
        </authorList>
    </citation>
    <scope>NUCLEOTIDE SEQUENCE [LARGE SCALE GENOMIC DNA]</scope>
</reference>
<gene>
    <name evidence="1" type="ORF">A3I39_00025</name>
</gene>